<evidence type="ECO:0000313" key="2">
    <source>
        <dbReference type="EMBL" id="NJC69709.1"/>
    </source>
</evidence>
<comment type="caution">
    <text evidence="2">The sequence shown here is derived from an EMBL/GenBank/DDBJ whole genome shotgun (WGS) entry which is preliminary data.</text>
</comment>
<dbReference type="Gene3D" id="2.130.10.10">
    <property type="entry name" value="YVTN repeat-like/Quinoprotein amine dehydrogenase"/>
    <property type="match status" value="2"/>
</dbReference>
<evidence type="ECO:0000313" key="3">
    <source>
        <dbReference type="Proteomes" id="UP000722989"/>
    </source>
</evidence>
<dbReference type="SMART" id="SM00564">
    <property type="entry name" value="PQQ"/>
    <property type="match status" value="2"/>
</dbReference>
<proteinExistence type="predicted"/>
<dbReference type="PANTHER" id="PTHR34512:SF30">
    <property type="entry name" value="OUTER MEMBRANE PROTEIN ASSEMBLY FACTOR BAMB"/>
    <property type="match status" value="1"/>
</dbReference>
<organism evidence="2 3">
    <name type="scientific">Planosporangium thailandense</name>
    <dbReference type="NCBI Taxonomy" id="765197"/>
    <lineage>
        <taxon>Bacteria</taxon>
        <taxon>Bacillati</taxon>
        <taxon>Actinomycetota</taxon>
        <taxon>Actinomycetes</taxon>
        <taxon>Micromonosporales</taxon>
        <taxon>Micromonosporaceae</taxon>
        <taxon>Planosporangium</taxon>
    </lineage>
</organism>
<accession>A0ABX0XX13</accession>
<dbReference type="InterPro" id="IPR002372">
    <property type="entry name" value="PQQ_rpt_dom"/>
</dbReference>
<dbReference type="InterPro" id="IPR018391">
    <property type="entry name" value="PQQ_b-propeller_rpt"/>
</dbReference>
<dbReference type="PANTHER" id="PTHR34512">
    <property type="entry name" value="CELL SURFACE PROTEIN"/>
    <property type="match status" value="1"/>
</dbReference>
<keyword evidence="3" id="KW-1185">Reference proteome</keyword>
<evidence type="ECO:0000259" key="1">
    <source>
        <dbReference type="Pfam" id="PF13360"/>
    </source>
</evidence>
<dbReference type="SUPFAM" id="SSF50998">
    <property type="entry name" value="Quinoprotein alcohol dehydrogenase-like"/>
    <property type="match status" value="2"/>
</dbReference>
<dbReference type="Pfam" id="PF13360">
    <property type="entry name" value="PQQ_2"/>
    <property type="match status" value="1"/>
</dbReference>
<sequence length="416" mass="42360">MPSVTAADWTTYHHDNSRAGVAPALAPLGTLSQAWEARLDGAVYGQPLAVGDRIFAATENDTVYALSADSGRVLWSTHVGTPVPRSKLPCGNIDPLGITSTMVYDPATGLLFALAEIAGGEHVLVSIDAATGEIRQRRNADPPRGDRLAHQQRGALNLVDGRVYIPYGGLAGDCAKYFGSVVALPTTGDAGPISYTVPTSREAGIWAPGGGTLIGGSLMYAVGNGESTTGYDGSDSVLALSRDLKLVDRFAPATWSEDNASDADLGSMTPVLVGGYVYADGKRGVGYTLRPGRLGGIGGQVSQATVCRAFGAPAVLGNTVYVPCPDGPHAVTVDPSGAIKVGWKSGEAGGGSPVIGGGAVWVVDVKAGVLSALDPATGAVRQRIQVGDVPHFASPTLAGGRAYVPTMRGVVAVAGA</sequence>
<feature type="domain" description="Pyrrolo-quinoline quinone repeat" evidence="1">
    <location>
        <begin position="33"/>
        <end position="164"/>
    </location>
</feature>
<dbReference type="Proteomes" id="UP000722989">
    <property type="component" value="Unassembled WGS sequence"/>
</dbReference>
<reference evidence="2 3" key="1">
    <citation type="submission" date="2020-03" db="EMBL/GenBank/DDBJ databases">
        <title>WGS of the type strain of Planosporangium spp.</title>
        <authorList>
            <person name="Thawai C."/>
        </authorList>
    </citation>
    <scope>NUCLEOTIDE SEQUENCE [LARGE SCALE GENOMIC DNA]</scope>
    <source>
        <strain evidence="2 3">TBRC 5610</strain>
    </source>
</reference>
<protein>
    <submittedName>
        <fullName evidence="2">PQQ-binding-like beta-propeller repeat protein</fullName>
    </submittedName>
</protein>
<gene>
    <name evidence="2" type="ORF">HC031_08245</name>
</gene>
<dbReference type="InterPro" id="IPR011047">
    <property type="entry name" value="Quinoprotein_ADH-like_sf"/>
</dbReference>
<name>A0ABX0XX13_9ACTN</name>
<dbReference type="EMBL" id="JAATVY010000004">
    <property type="protein sequence ID" value="NJC69709.1"/>
    <property type="molecule type" value="Genomic_DNA"/>
</dbReference>
<dbReference type="InterPro" id="IPR015943">
    <property type="entry name" value="WD40/YVTN_repeat-like_dom_sf"/>
</dbReference>